<dbReference type="PANTHER" id="PTHR13513:SF9">
    <property type="entry name" value="E3 UBIQUITIN-PROTEIN LIGASE UBR7-RELATED"/>
    <property type="match status" value="1"/>
</dbReference>
<dbReference type="AlphaFoldDB" id="A0AA39Q3P1"/>
<feature type="region of interest" description="Disordered" evidence="4">
    <location>
        <begin position="251"/>
        <end position="277"/>
    </location>
</feature>
<accession>A0AA39Q3P1</accession>
<dbReference type="Gene3D" id="3.30.40.10">
    <property type="entry name" value="Zinc/RING finger domain, C3HC4 (zinc finger)"/>
    <property type="match status" value="1"/>
</dbReference>
<dbReference type="CDD" id="cd19677">
    <property type="entry name" value="UBR-box_UBR7"/>
    <property type="match status" value="1"/>
</dbReference>
<dbReference type="SUPFAM" id="SSF57903">
    <property type="entry name" value="FYVE/PHD zinc finger"/>
    <property type="match status" value="1"/>
</dbReference>
<dbReference type="InterPro" id="IPR001965">
    <property type="entry name" value="Znf_PHD"/>
</dbReference>
<dbReference type="InterPro" id="IPR019787">
    <property type="entry name" value="Znf_PHD-finger"/>
</dbReference>
<organism evidence="7 8">
    <name type="scientific">Armillaria luteobubalina</name>
    <dbReference type="NCBI Taxonomy" id="153913"/>
    <lineage>
        <taxon>Eukaryota</taxon>
        <taxon>Fungi</taxon>
        <taxon>Dikarya</taxon>
        <taxon>Basidiomycota</taxon>
        <taxon>Agaricomycotina</taxon>
        <taxon>Agaricomycetes</taxon>
        <taxon>Agaricomycetidae</taxon>
        <taxon>Agaricales</taxon>
        <taxon>Marasmiineae</taxon>
        <taxon>Physalacriaceae</taxon>
        <taxon>Armillaria</taxon>
    </lineage>
</organism>
<keyword evidence="2" id="KW-0863">Zinc-finger</keyword>
<proteinExistence type="predicted"/>
<evidence type="ECO:0000256" key="2">
    <source>
        <dbReference type="ARBA" id="ARBA00022771"/>
    </source>
</evidence>
<dbReference type="InterPro" id="IPR003126">
    <property type="entry name" value="Znf_UBR"/>
</dbReference>
<dbReference type="InterPro" id="IPR013083">
    <property type="entry name" value="Znf_RING/FYVE/PHD"/>
</dbReference>
<dbReference type="EMBL" id="JAUEPU010000017">
    <property type="protein sequence ID" value="KAK0495677.1"/>
    <property type="molecule type" value="Genomic_DNA"/>
</dbReference>
<name>A0AA39Q3P1_9AGAR</name>
<reference evidence="7" key="1">
    <citation type="submission" date="2023-06" db="EMBL/GenBank/DDBJ databases">
        <authorList>
            <consortium name="Lawrence Berkeley National Laboratory"/>
            <person name="Ahrendt S."/>
            <person name="Sahu N."/>
            <person name="Indic B."/>
            <person name="Wong-Bajracharya J."/>
            <person name="Merenyi Z."/>
            <person name="Ke H.-M."/>
            <person name="Monk M."/>
            <person name="Kocsube S."/>
            <person name="Drula E."/>
            <person name="Lipzen A."/>
            <person name="Balint B."/>
            <person name="Henrissat B."/>
            <person name="Andreopoulos B."/>
            <person name="Martin F.M."/>
            <person name="Harder C.B."/>
            <person name="Rigling D."/>
            <person name="Ford K.L."/>
            <person name="Foster G.D."/>
            <person name="Pangilinan J."/>
            <person name="Papanicolaou A."/>
            <person name="Barry K."/>
            <person name="LaButti K."/>
            <person name="Viragh M."/>
            <person name="Koriabine M."/>
            <person name="Yan M."/>
            <person name="Riley R."/>
            <person name="Champramary S."/>
            <person name="Plett K.L."/>
            <person name="Tsai I.J."/>
            <person name="Slot J."/>
            <person name="Sipos G."/>
            <person name="Plett J."/>
            <person name="Nagy L.G."/>
            <person name="Grigoriev I.V."/>
        </authorList>
    </citation>
    <scope>NUCLEOTIDE SEQUENCE</scope>
    <source>
        <strain evidence="7">HWK02</strain>
    </source>
</reference>
<dbReference type="GO" id="GO:0008270">
    <property type="term" value="F:zinc ion binding"/>
    <property type="evidence" value="ECO:0007669"/>
    <property type="project" value="UniProtKB-KW"/>
</dbReference>
<dbReference type="GO" id="GO:0061630">
    <property type="term" value="F:ubiquitin protein ligase activity"/>
    <property type="evidence" value="ECO:0007669"/>
    <property type="project" value="InterPro"/>
</dbReference>
<evidence type="ECO:0000259" key="6">
    <source>
        <dbReference type="SMART" id="SM00396"/>
    </source>
</evidence>
<evidence type="ECO:0000259" key="5">
    <source>
        <dbReference type="SMART" id="SM00249"/>
    </source>
</evidence>
<comment type="caution">
    <text evidence="7">The sequence shown here is derived from an EMBL/GenBank/DDBJ whole genome shotgun (WGS) entry which is preliminary data.</text>
</comment>
<dbReference type="InterPro" id="IPR040204">
    <property type="entry name" value="UBR7"/>
</dbReference>
<keyword evidence="8" id="KW-1185">Reference proteome</keyword>
<feature type="domain" description="UBR-type" evidence="6">
    <location>
        <begin position="28"/>
        <end position="93"/>
    </location>
</feature>
<dbReference type="SMART" id="SM00396">
    <property type="entry name" value="ZnF_UBR1"/>
    <property type="match status" value="1"/>
</dbReference>
<feature type="compositionally biased region" description="Polar residues" evidence="4">
    <location>
        <begin position="157"/>
        <end position="170"/>
    </location>
</feature>
<dbReference type="Pfam" id="PF00628">
    <property type="entry name" value="PHD"/>
    <property type="match status" value="1"/>
</dbReference>
<evidence type="ECO:0000313" key="7">
    <source>
        <dbReference type="EMBL" id="KAK0495677.1"/>
    </source>
</evidence>
<protein>
    <recommendedName>
        <fullName evidence="9">UBR-type domain-containing protein</fullName>
    </recommendedName>
</protein>
<dbReference type="InterPro" id="IPR047506">
    <property type="entry name" value="UBR7-like_UBR-box"/>
</dbReference>
<evidence type="ECO:0000256" key="1">
    <source>
        <dbReference type="ARBA" id="ARBA00022723"/>
    </source>
</evidence>
<evidence type="ECO:0008006" key="9">
    <source>
        <dbReference type="Google" id="ProtNLM"/>
    </source>
</evidence>
<evidence type="ECO:0000313" key="8">
    <source>
        <dbReference type="Proteomes" id="UP001175228"/>
    </source>
</evidence>
<evidence type="ECO:0000256" key="3">
    <source>
        <dbReference type="ARBA" id="ARBA00022833"/>
    </source>
</evidence>
<dbReference type="Proteomes" id="UP001175228">
    <property type="component" value="Unassembled WGS sequence"/>
</dbReference>
<dbReference type="SMART" id="SM00249">
    <property type="entry name" value="PHD"/>
    <property type="match status" value="1"/>
</dbReference>
<sequence length="414" mass="46032">MSSTLTDYIETQDNLLREAAEALPHQFNRCTYPLGSIRQPVYLCLTCALPRGICAACSVACHTDHEQVELFPKRDFRCDCPTSALQHPCTLRTTPEEENTTNHYGQNFKGVFCRCGRPYDPNTEKETMIQCLACEDWFHESCCNLRERPDTEVIQSTNETGPQAHSQPQNGDIDDGASDASSSDLPPPLIRASDYDSFVCASCVRKIPTLSRYAGTGGCLVVIRDDVSAPWRVVTSTEDETAEVDVSVGSKRALSPSAEEPEAKRARTEVSNSKSPCLAPPINPVAQRILTVSDPDLGTGDVFLTEDFRGRWCRCTSCLPSLEANKFLLQEEETYEPPDDPDSGLSLEELGIRALSRIPRERAIDGIHAFNAMRDDLVQYLRPFAQEGKVVDEVDVRAFFNRLQEQKALNVTRS</sequence>
<dbReference type="GO" id="GO:0005737">
    <property type="term" value="C:cytoplasm"/>
    <property type="evidence" value="ECO:0007669"/>
    <property type="project" value="TreeGrafter"/>
</dbReference>
<dbReference type="InterPro" id="IPR011011">
    <property type="entry name" value="Znf_FYVE_PHD"/>
</dbReference>
<feature type="region of interest" description="Disordered" evidence="4">
    <location>
        <begin position="157"/>
        <end position="188"/>
    </location>
</feature>
<keyword evidence="1" id="KW-0479">Metal-binding</keyword>
<dbReference type="PANTHER" id="PTHR13513">
    <property type="entry name" value="E3 UBIQUITIN-PROTEIN LIGASE UBR7"/>
    <property type="match status" value="1"/>
</dbReference>
<gene>
    <name evidence="7" type="ORF">EDD18DRAFT_1170331</name>
</gene>
<keyword evidence="3" id="KW-0862">Zinc</keyword>
<evidence type="ECO:0000256" key="4">
    <source>
        <dbReference type="SAM" id="MobiDB-lite"/>
    </source>
</evidence>
<dbReference type="Pfam" id="PF02207">
    <property type="entry name" value="zf-UBR"/>
    <property type="match status" value="1"/>
</dbReference>
<feature type="domain" description="Zinc finger PHD-type" evidence="5">
    <location>
        <begin position="112"/>
        <end position="204"/>
    </location>
</feature>